<evidence type="ECO:0000256" key="6">
    <source>
        <dbReference type="RuleBase" id="RU364065"/>
    </source>
</evidence>
<dbReference type="EMBL" id="RIZI01000120">
    <property type="protein sequence ID" value="RNF68397.1"/>
    <property type="molecule type" value="Genomic_DNA"/>
</dbReference>
<proteinExistence type="inferred from homology"/>
<dbReference type="OrthoDB" id="9814618at2"/>
<dbReference type="PROSITE" id="PS00195">
    <property type="entry name" value="GLUTAREDOXIN_1"/>
    <property type="match status" value="1"/>
</dbReference>
<evidence type="ECO:0000256" key="5">
    <source>
        <dbReference type="ARBA" id="ARBA00023284"/>
    </source>
</evidence>
<dbReference type="Gene3D" id="3.40.30.10">
    <property type="entry name" value="Glutaredoxin"/>
    <property type="match status" value="1"/>
</dbReference>
<dbReference type="PROSITE" id="PS51354">
    <property type="entry name" value="GLUTAREDOXIN_2"/>
    <property type="match status" value="1"/>
</dbReference>
<dbReference type="InterPro" id="IPR011900">
    <property type="entry name" value="GRX_bact"/>
</dbReference>
<dbReference type="PANTHER" id="PTHR45694">
    <property type="entry name" value="GLUTAREDOXIN 2"/>
    <property type="match status" value="1"/>
</dbReference>
<keyword evidence="5 6" id="KW-0676">Redox-active center</keyword>
<organism evidence="8">
    <name type="scientific">Acidithiobacillus sulfuriphilus</name>
    <dbReference type="NCBI Taxonomy" id="1867749"/>
    <lineage>
        <taxon>Bacteria</taxon>
        <taxon>Pseudomonadati</taxon>
        <taxon>Pseudomonadota</taxon>
        <taxon>Acidithiobacillia</taxon>
        <taxon>Acidithiobacillales</taxon>
        <taxon>Acidithiobacillaceae</taxon>
        <taxon>Acidithiobacillus</taxon>
    </lineage>
</organism>
<dbReference type="InterPro" id="IPR011767">
    <property type="entry name" value="GLR_AS"/>
</dbReference>
<sequence length="89" mass="9926">MSSVPVLMYSTPSCPYCRMAESLLRSKGVTPEQIRIDRDPQQRQVMTTRSHGRHTVPQIFIGEQHVGGYDDLAALDKKGLLDGLLRGKS</sequence>
<gene>
    <name evidence="8" type="primary">grxC</name>
    <name evidence="8" type="ORF">EC580_02985</name>
</gene>
<name>A0A3M8RIZ9_9PROT</name>
<dbReference type="GO" id="GO:0015038">
    <property type="term" value="F:glutathione disulfide oxidoreductase activity"/>
    <property type="evidence" value="ECO:0007669"/>
    <property type="project" value="UniProtKB-UniRule"/>
</dbReference>
<evidence type="ECO:0000313" key="8">
    <source>
        <dbReference type="EMBL" id="RNF68397.1"/>
    </source>
</evidence>
<keyword evidence="2 6" id="KW-0813">Transport</keyword>
<keyword evidence="6" id="KW-0963">Cytoplasm</keyword>
<dbReference type="InterPro" id="IPR014025">
    <property type="entry name" value="Glutaredoxin_subgr"/>
</dbReference>
<dbReference type="SMR" id="A0A3M8RIZ9"/>
<dbReference type="GO" id="GO:0034599">
    <property type="term" value="P:cellular response to oxidative stress"/>
    <property type="evidence" value="ECO:0007669"/>
    <property type="project" value="TreeGrafter"/>
</dbReference>
<comment type="caution">
    <text evidence="8">The sequence shown here is derived from an EMBL/GenBank/DDBJ whole genome shotgun (WGS) entry which is preliminary data.</text>
</comment>
<comment type="similarity">
    <text evidence="1 6">Belongs to the glutaredoxin family.</text>
</comment>
<dbReference type="Pfam" id="PF00462">
    <property type="entry name" value="Glutaredoxin"/>
    <property type="match status" value="1"/>
</dbReference>
<dbReference type="NCBIfam" id="TIGR02181">
    <property type="entry name" value="GRX_bact"/>
    <property type="match status" value="1"/>
</dbReference>
<keyword evidence="4" id="KW-1015">Disulfide bond</keyword>
<evidence type="ECO:0000256" key="4">
    <source>
        <dbReference type="ARBA" id="ARBA00023157"/>
    </source>
</evidence>
<evidence type="ECO:0000256" key="2">
    <source>
        <dbReference type="ARBA" id="ARBA00022448"/>
    </source>
</evidence>
<dbReference type="GO" id="GO:0045454">
    <property type="term" value="P:cell redox homeostasis"/>
    <property type="evidence" value="ECO:0007669"/>
    <property type="project" value="InterPro"/>
</dbReference>
<evidence type="ECO:0000256" key="1">
    <source>
        <dbReference type="ARBA" id="ARBA00007787"/>
    </source>
</evidence>
<dbReference type="InterPro" id="IPR036249">
    <property type="entry name" value="Thioredoxin-like_sf"/>
</dbReference>
<feature type="domain" description="Glutaredoxin" evidence="7">
    <location>
        <begin position="6"/>
        <end position="66"/>
    </location>
</feature>
<evidence type="ECO:0000259" key="7">
    <source>
        <dbReference type="Pfam" id="PF00462"/>
    </source>
</evidence>
<dbReference type="InterPro" id="IPR002109">
    <property type="entry name" value="Glutaredoxin"/>
</dbReference>
<dbReference type="CDD" id="cd03418">
    <property type="entry name" value="GRX_GRXb_1_3_like"/>
    <property type="match status" value="1"/>
</dbReference>
<evidence type="ECO:0000256" key="3">
    <source>
        <dbReference type="ARBA" id="ARBA00022982"/>
    </source>
</evidence>
<dbReference type="RefSeq" id="WP_123102052.1">
    <property type="nucleotide sequence ID" value="NZ_CP127527.1"/>
</dbReference>
<dbReference type="PRINTS" id="PR00160">
    <property type="entry name" value="GLUTAREDOXIN"/>
</dbReference>
<reference evidence="8" key="1">
    <citation type="submission" date="2018-10" db="EMBL/GenBank/DDBJ databases">
        <title>Acidithiobacillus sulfuriphilus sp. nov.: an extremely acidophilic sulfur-oxidizing chemolithotroph isolated from a neutral pH environment.</title>
        <authorList>
            <person name="Falagan C."/>
            <person name="Moya-Beltran A."/>
            <person name="Quatrini R."/>
            <person name="Johnson D.B."/>
        </authorList>
    </citation>
    <scope>NUCLEOTIDE SEQUENCE [LARGE SCALE GENOMIC DNA]</scope>
    <source>
        <strain evidence="8">CJ-2</strain>
    </source>
</reference>
<keyword evidence="3 6" id="KW-0249">Electron transport</keyword>
<comment type="function">
    <text evidence="6">Has a glutathione-disulfide oxidoreductase activity in the presence of NADPH and glutathione reductase. Reduces low molecular weight disulfides and proteins.</text>
</comment>
<dbReference type="PANTHER" id="PTHR45694:SF18">
    <property type="entry name" value="GLUTAREDOXIN-1-RELATED"/>
    <property type="match status" value="1"/>
</dbReference>
<dbReference type="GO" id="GO:0005737">
    <property type="term" value="C:cytoplasm"/>
    <property type="evidence" value="ECO:0007669"/>
    <property type="project" value="TreeGrafter"/>
</dbReference>
<protein>
    <recommendedName>
        <fullName evidence="6">Glutaredoxin</fullName>
    </recommendedName>
</protein>
<dbReference type="SUPFAM" id="SSF52833">
    <property type="entry name" value="Thioredoxin-like"/>
    <property type="match status" value="1"/>
</dbReference>
<accession>A0A3M8RIZ9</accession>
<dbReference type="AlphaFoldDB" id="A0A3M8RIZ9"/>